<evidence type="ECO:0000313" key="2">
    <source>
        <dbReference type="EMBL" id="MCW3161775.1"/>
    </source>
</evidence>
<dbReference type="RefSeq" id="WP_264743718.1">
    <property type="nucleotide sequence ID" value="NZ_JAPDHV010000004.1"/>
</dbReference>
<comment type="caution">
    <text evidence="2">The sequence shown here is derived from an EMBL/GenBank/DDBJ whole genome shotgun (WGS) entry which is preliminary data.</text>
</comment>
<evidence type="ECO:0000256" key="1">
    <source>
        <dbReference type="SAM" id="SignalP"/>
    </source>
</evidence>
<proteinExistence type="predicted"/>
<dbReference type="EMBL" id="JAPDHV010000004">
    <property type="protein sequence ID" value="MCW3161775.1"/>
    <property type="molecule type" value="Genomic_DNA"/>
</dbReference>
<accession>A0ABT3HPR1</accession>
<protein>
    <recommendedName>
        <fullName evidence="4">Lipoprotein</fullName>
    </recommendedName>
</protein>
<gene>
    <name evidence="2" type="ORF">OH806_10925</name>
</gene>
<reference evidence="2" key="1">
    <citation type="submission" date="2022-10" db="EMBL/GenBank/DDBJ databases">
        <title>Chryseobacterium babae sp. nov. isolated from the gut of the beetle Oryctes rhinoceros, and Chryseobacterium kimseyorum sp. nov., isolated from a stick insect rearing cage.</title>
        <authorList>
            <person name="Shelomi M."/>
            <person name="Han C.-J."/>
            <person name="Chen W.-M."/>
            <person name="Chen H.-K."/>
            <person name="Liaw S.-J."/>
            <person name="Muhle E."/>
            <person name="Clermont D."/>
        </authorList>
    </citation>
    <scope>NUCLEOTIDE SEQUENCE</scope>
    <source>
        <strain evidence="2">WLa1L2M3</strain>
    </source>
</reference>
<feature type="signal peptide" evidence="1">
    <location>
        <begin position="1"/>
        <end position="19"/>
    </location>
</feature>
<feature type="chain" id="PRO_5046474770" description="Lipoprotein" evidence="1">
    <location>
        <begin position="20"/>
        <end position="194"/>
    </location>
</feature>
<sequence length="194" mass="22656">MKLLYTLSLSLLLSMNLFGQKSEKPSPREQANIEQYKKEYKKKNYKKFEGKITVTNTQVQFDDKFFYYDKSDKIMSSLLKEGLLYPQLLTDYQMQKFLDETTDKTQKRFLKLQKDPRAGFDVNNVKLSNTSEISPLSSNPKTKVIKFTYKDSKLGNNSIVYLIELTNKSAVKETSLEDFIKGATLTYLQQERFD</sequence>
<keyword evidence="1" id="KW-0732">Signal</keyword>
<evidence type="ECO:0008006" key="4">
    <source>
        <dbReference type="Google" id="ProtNLM"/>
    </source>
</evidence>
<name>A0ABT3HPR1_9FLAO</name>
<keyword evidence="3" id="KW-1185">Reference proteome</keyword>
<organism evidence="2 3">
    <name type="scientific">Chryseobacterium oryctis</name>
    <dbReference type="NCBI Taxonomy" id="2952618"/>
    <lineage>
        <taxon>Bacteria</taxon>
        <taxon>Pseudomonadati</taxon>
        <taxon>Bacteroidota</taxon>
        <taxon>Flavobacteriia</taxon>
        <taxon>Flavobacteriales</taxon>
        <taxon>Weeksellaceae</taxon>
        <taxon>Chryseobacterium group</taxon>
        <taxon>Chryseobacterium</taxon>
    </lineage>
</organism>
<dbReference type="Proteomes" id="UP001163719">
    <property type="component" value="Unassembled WGS sequence"/>
</dbReference>
<evidence type="ECO:0000313" key="3">
    <source>
        <dbReference type="Proteomes" id="UP001163719"/>
    </source>
</evidence>